<dbReference type="SMART" id="SM00567">
    <property type="entry name" value="EZ_HEAT"/>
    <property type="match status" value="7"/>
</dbReference>
<evidence type="ECO:0000256" key="1">
    <source>
        <dbReference type="ARBA" id="ARBA00045876"/>
    </source>
</evidence>
<gene>
    <name evidence="2" type="ORF">DGD08_05325</name>
</gene>
<dbReference type="PROSITE" id="PS50077">
    <property type="entry name" value="HEAT_REPEAT"/>
    <property type="match status" value="1"/>
</dbReference>
<comment type="function">
    <text evidence="1">Catalyzes the hydroxylation of the N(6)-(4-aminobutyl)-L-lysine intermediate produced by deoxyhypusine synthase/DHPS on a critical lysine of the eukaryotic translation initiation factor 5A/eIF-5A. This is the second step of the post-translational modification of that lysine into an unusual amino acid residue named hypusine. Hypusination is unique to mature eIF-5A factor and is essential for its function.</text>
</comment>
<dbReference type="InterPro" id="IPR021133">
    <property type="entry name" value="HEAT_type_2"/>
</dbReference>
<dbReference type="Pfam" id="PF13646">
    <property type="entry name" value="HEAT_2"/>
    <property type="match status" value="3"/>
</dbReference>
<dbReference type="PANTHER" id="PTHR12697">
    <property type="entry name" value="PBS LYASE HEAT-LIKE PROTEIN"/>
    <property type="match status" value="1"/>
</dbReference>
<dbReference type="Gene3D" id="1.25.10.10">
    <property type="entry name" value="Leucine-rich Repeat Variant"/>
    <property type="match status" value="3"/>
</dbReference>
<dbReference type="SUPFAM" id="SSF48371">
    <property type="entry name" value="ARM repeat"/>
    <property type="match status" value="2"/>
</dbReference>
<proteinExistence type="predicted"/>
<dbReference type="InterPro" id="IPR016024">
    <property type="entry name" value="ARM-type_fold"/>
</dbReference>
<dbReference type="GO" id="GO:0016491">
    <property type="term" value="F:oxidoreductase activity"/>
    <property type="evidence" value="ECO:0007669"/>
    <property type="project" value="TreeGrafter"/>
</dbReference>
<comment type="caution">
    <text evidence="2">The sequence shown here is derived from an EMBL/GenBank/DDBJ whole genome shotgun (WGS) entry which is preliminary data.</text>
</comment>
<dbReference type="Proteomes" id="UP000264071">
    <property type="component" value="Unassembled WGS sequence"/>
</dbReference>
<dbReference type="InterPro" id="IPR011989">
    <property type="entry name" value="ARM-like"/>
</dbReference>
<dbReference type="AlphaFoldDB" id="A0A3D4V687"/>
<dbReference type="InterPro" id="IPR004155">
    <property type="entry name" value="PBS_lyase_HEAT"/>
</dbReference>
<dbReference type="EMBL" id="DPIY01000006">
    <property type="protein sequence ID" value="HCT56620.1"/>
    <property type="molecule type" value="Genomic_DNA"/>
</dbReference>
<evidence type="ECO:0008006" key="4">
    <source>
        <dbReference type="Google" id="ProtNLM"/>
    </source>
</evidence>
<protein>
    <recommendedName>
        <fullName evidence="4">HEAT repeat domain-containing protein</fullName>
    </recommendedName>
</protein>
<dbReference type="PANTHER" id="PTHR12697:SF5">
    <property type="entry name" value="DEOXYHYPUSINE HYDROXYLASE"/>
    <property type="match status" value="1"/>
</dbReference>
<name>A0A3D4V687_9BACT</name>
<accession>A0A3D4V687</accession>
<evidence type="ECO:0000313" key="3">
    <source>
        <dbReference type="Proteomes" id="UP000264071"/>
    </source>
</evidence>
<sequence>MSPVRVGLAAAAIAAMGWTTVSALDRVTIPASLQSSGIVREQHPGPDSLRVASLLIALDKGDPLICEVFADRMGNSWWGRASRIGDFGDAAANQRAAQDSLSGRIEHAGTIQLLTASLSHGNPCVRRVAARWLGRSSVATSRLTGLLDDPSATVREAAAYAIGSGEKRQTRVALEAMLARRGGAEAAMAAWALAEEDDSASVPALQRALRHADAPVRRAAAYALGEIADLRALDALSAALRDADAEVRYASAHAIGELDDLEHPPAALLEACRSSDRKLARIAAMTVAELHDPATLDVLIALADMDDRDVRVHVAEALGEIGSLKANAPLLRMLQDQDAEVRRAAAEALGELRENGSRD</sequence>
<evidence type="ECO:0000313" key="2">
    <source>
        <dbReference type="EMBL" id="HCT56620.1"/>
    </source>
</evidence>
<organism evidence="2 3">
    <name type="scientific">Gemmatimonas aurantiaca</name>
    <dbReference type="NCBI Taxonomy" id="173480"/>
    <lineage>
        <taxon>Bacteria</taxon>
        <taxon>Pseudomonadati</taxon>
        <taxon>Gemmatimonadota</taxon>
        <taxon>Gemmatimonadia</taxon>
        <taxon>Gemmatimonadales</taxon>
        <taxon>Gemmatimonadaceae</taxon>
        <taxon>Gemmatimonas</taxon>
    </lineage>
</organism>
<reference evidence="2 3" key="1">
    <citation type="journal article" date="2018" name="Nat. Biotechnol.">
        <title>A standardized bacterial taxonomy based on genome phylogeny substantially revises the tree of life.</title>
        <authorList>
            <person name="Parks D.H."/>
            <person name="Chuvochina M."/>
            <person name="Waite D.W."/>
            <person name="Rinke C."/>
            <person name="Skarshewski A."/>
            <person name="Chaumeil P.A."/>
            <person name="Hugenholtz P."/>
        </authorList>
    </citation>
    <scope>NUCLEOTIDE SEQUENCE [LARGE SCALE GENOMIC DNA]</scope>
    <source>
        <strain evidence="2">UBA8844</strain>
    </source>
</reference>